<feature type="transmembrane region" description="Helical" evidence="1">
    <location>
        <begin position="68"/>
        <end position="92"/>
    </location>
</feature>
<feature type="transmembrane region" description="Helical" evidence="1">
    <location>
        <begin position="16"/>
        <end position="37"/>
    </location>
</feature>
<accession>A0A6B3C091</accession>
<proteinExistence type="predicted"/>
<evidence type="ECO:0000313" key="2">
    <source>
        <dbReference type="EMBL" id="NEC89912.1"/>
    </source>
</evidence>
<name>A0A6B3C091_9ACTN</name>
<evidence type="ECO:0000256" key="1">
    <source>
        <dbReference type="SAM" id="Phobius"/>
    </source>
</evidence>
<reference evidence="2" key="1">
    <citation type="submission" date="2020-01" db="EMBL/GenBank/DDBJ databases">
        <title>Insect and environment-associated Actinomycetes.</title>
        <authorList>
            <person name="Currrie C."/>
            <person name="Chevrette M."/>
            <person name="Carlson C."/>
            <person name="Stubbendieck R."/>
            <person name="Wendt-Pienkowski E."/>
        </authorList>
    </citation>
    <scope>NUCLEOTIDE SEQUENCE</scope>
    <source>
        <strain evidence="2">SID12501</strain>
    </source>
</reference>
<dbReference type="RefSeq" id="WP_164319318.1">
    <property type="nucleotide sequence ID" value="NZ_JAAGLU010000027.1"/>
</dbReference>
<keyword evidence="1" id="KW-0812">Transmembrane</keyword>
<protein>
    <recommendedName>
        <fullName evidence="3">Vegetative cell wall protein gp1</fullName>
    </recommendedName>
</protein>
<keyword evidence="1" id="KW-0472">Membrane</keyword>
<dbReference type="AlphaFoldDB" id="A0A6B3C091"/>
<keyword evidence="1" id="KW-1133">Transmembrane helix</keyword>
<gene>
    <name evidence="2" type="ORF">G3I71_29830</name>
</gene>
<evidence type="ECO:0008006" key="3">
    <source>
        <dbReference type="Google" id="ProtNLM"/>
    </source>
</evidence>
<comment type="caution">
    <text evidence="2">The sequence shown here is derived from an EMBL/GenBank/DDBJ whole genome shotgun (WGS) entry which is preliminary data.</text>
</comment>
<organism evidence="2">
    <name type="scientific">Streptomyces sp. SID12501</name>
    <dbReference type="NCBI Taxonomy" id="2706042"/>
    <lineage>
        <taxon>Bacteria</taxon>
        <taxon>Bacillati</taxon>
        <taxon>Actinomycetota</taxon>
        <taxon>Actinomycetes</taxon>
        <taxon>Kitasatosporales</taxon>
        <taxon>Streptomycetaceae</taxon>
        <taxon>Streptomyces</taxon>
    </lineage>
</organism>
<sequence length="316" mass="34203">MGGFLGELGKKLAERWLSLLVLPGALYLSVATAALTLGQSDALDVVLLADRIGGWAKAPAASTVGGQVVVLAAVLVGAALAGITAQALGSLVERAALAVGWRNWPAPFRWIADHRVRKRRQHWDSAHSAYQAGVARARRTHHGGAPPDSAQWRAAHQTRSRIASERPDRPTWSGDRVHATAVRLDRDHHLDLGTLWPHLWLHLPDTARAEITMARQDLTRATTLGGWAVLYAALTCWWWPAAPVAVTLLLTARYRIRSAVATDALLREAATRLHAVELARHLGIDHVGPLTPQLGDTLTHLLHTRPPASTSDCVSP</sequence>
<dbReference type="EMBL" id="JAAGLU010000027">
    <property type="protein sequence ID" value="NEC89912.1"/>
    <property type="molecule type" value="Genomic_DNA"/>
</dbReference>